<dbReference type="EMBL" id="CP025298">
    <property type="protein sequence ID" value="AUI07860.1"/>
    <property type="molecule type" value="Genomic_DNA"/>
</dbReference>
<evidence type="ECO:0000313" key="1">
    <source>
        <dbReference type="EMBL" id="AUI07860.1"/>
    </source>
</evidence>
<dbReference type="AlphaFoldDB" id="A0AAD0BTE7"/>
<evidence type="ECO:0000313" key="2">
    <source>
        <dbReference type="Proteomes" id="UP000234414"/>
    </source>
</evidence>
<accession>A0AAD0BTE7</accession>
<dbReference type="Proteomes" id="UP000234414">
    <property type="component" value="Chromosome"/>
</dbReference>
<reference evidence="1 2" key="1">
    <citation type="submission" date="2017-12" db="EMBL/GenBank/DDBJ databases">
        <title>Complete Genome Sequence of Stenotrophomonas maltophilia CSM2.</title>
        <authorList>
            <person name="Castro-Jaimes S."/>
            <person name="Lopez-Leal G."/>
            <person name="Barberena Jonas C."/>
            <person name="Bustos P."/>
            <person name="Perez-Oseguera A."/>
            <person name="Cevallos M.A."/>
        </authorList>
    </citation>
    <scope>NUCLEOTIDE SEQUENCE [LARGE SCALE GENOMIC DNA]</scope>
    <source>
        <strain evidence="1 2">CSM2</strain>
    </source>
</reference>
<dbReference type="RefSeq" id="WP_101765567.1">
    <property type="nucleotide sequence ID" value="NZ_CP025298.1"/>
</dbReference>
<proteinExistence type="predicted"/>
<name>A0AAD0BTE7_STEMA</name>
<sequence length="60" mass="6794">MDIELQERDRIHFVGVNETPLSCEEKVIAMPFPAQVARSAMAVTSQPGLSRDAFSRRFWA</sequence>
<protein>
    <submittedName>
        <fullName evidence="1">Uncharacterized protein</fullName>
    </submittedName>
</protein>
<gene>
    <name evidence="1" type="ORF">SmaCSM2_11975</name>
</gene>
<organism evidence="1 2">
    <name type="scientific">Stenotrophomonas maltophilia</name>
    <name type="common">Pseudomonas maltophilia</name>
    <name type="synonym">Xanthomonas maltophilia</name>
    <dbReference type="NCBI Taxonomy" id="40324"/>
    <lineage>
        <taxon>Bacteria</taxon>
        <taxon>Pseudomonadati</taxon>
        <taxon>Pseudomonadota</taxon>
        <taxon>Gammaproteobacteria</taxon>
        <taxon>Lysobacterales</taxon>
        <taxon>Lysobacteraceae</taxon>
        <taxon>Stenotrophomonas</taxon>
        <taxon>Stenotrophomonas maltophilia group</taxon>
    </lineage>
</organism>